<evidence type="ECO:0000313" key="3">
    <source>
        <dbReference type="Proteomes" id="UP000094844"/>
    </source>
</evidence>
<accession>A0A1C6Z758</accession>
<sequence length="123" mass="14622">MNKLNIFVLSLLLVPFLTFAISLDEQNNYIKILDGYKKSDNELNELYKKQMIEYKQEWEGVYGQKESKDVYLKRAQQAWIKMRDASCDYETYESKTGTGFSSIYEKCLLDKTNERIQYLKDNN</sequence>
<proteinExistence type="predicted"/>
<name>A0A1C6Z758_HAFAL</name>
<dbReference type="Proteomes" id="UP000094844">
    <property type="component" value="Unassembled WGS sequence"/>
</dbReference>
<feature type="domain" description="Lysozyme inhibitor LprI-like N-terminal" evidence="1">
    <location>
        <begin position="35"/>
        <end position="119"/>
    </location>
</feature>
<dbReference type="Pfam" id="PF07007">
    <property type="entry name" value="LprI"/>
    <property type="match status" value="1"/>
</dbReference>
<dbReference type="EMBL" id="FMIQ01000085">
    <property type="protein sequence ID" value="SCM55022.1"/>
    <property type="molecule type" value="Genomic_DNA"/>
</dbReference>
<protein>
    <recommendedName>
        <fullName evidence="1">Lysozyme inhibitor LprI-like N-terminal domain-containing protein</fullName>
    </recommendedName>
</protein>
<dbReference type="Gene3D" id="1.20.1270.180">
    <property type="match status" value="1"/>
</dbReference>
<reference evidence="2 3" key="1">
    <citation type="submission" date="2016-09" db="EMBL/GenBank/DDBJ databases">
        <authorList>
            <person name="Capua I."/>
            <person name="De Benedictis P."/>
            <person name="Joannis T."/>
            <person name="Lombin L.H."/>
            <person name="Cattoli G."/>
        </authorList>
    </citation>
    <scope>NUCLEOTIDE SEQUENCE [LARGE SCALE GENOMIC DNA]</scope>
    <source>
        <strain evidence="2 3">GB001</strain>
    </source>
</reference>
<gene>
    <name evidence="2" type="ORF">BN1044_04535</name>
</gene>
<organism evidence="2 3">
    <name type="scientific">Hafnia alvei</name>
    <dbReference type="NCBI Taxonomy" id="569"/>
    <lineage>
        <taxon>Bacteria</taxon>
        <taxon>Pseudomonadati</taxon>
        <taxon>Pseudomonadota</taxon>
        <taxon>Gammaproteobacteria</taxon>
        <taxon>Enterobacterales</taxon>
        <taxon>Hafniaceae</taxon>
        <taxon>Hafnia</taxon>
    </lineage>
</organism>
<evidence type="ECO:0000313" key="2">
    <source>
        <dbReference type="EMBL" id="SCM55022.1"/>
    </source>
</evidence>
<dbReference type="AlphaFoldDB" id="A0A1C6Z758"/>
<evidence type="ECO:0000259" key="1">
    <source>
        <dbReference type="Pfam" id="PF07007"/>
    </source>
</evidence>
<dbReference type="InterPro" id="IPR009739">
    <property type="entry name" value="LprI-like_N"/>
</dbReference>
<dbReference type="RefSeq" id="WP_072310595.1">
    <property type="nucleotide sequence ID" value="NZ_FMIQ01000085.1"/>
</dbReference>
<dbReference type="OrthoDB" id="7340239at2"/>